<keyword evidence="4" id="KW-0812">Transmembrane</keyword>
<accession>A0A6M0PBN7</accession>
<comment type="similarity">
    <text evidence="2">Belongs to the GerABKA family.</text>
</comment>
<name>A0A6M0PBN7_9BACI</name>
<feature type="transmembrane region" description="Helical" evidence="4">
    <location>
        <begin position="156"/>
        <end position="189"/>
    </location>
</feature>
<protein>
    <submittedName>
        <fullName evidence="5">Spore germination protein</fullName>
    </submittedName>
</protein>
<feature type="transmembrane region" description="Helical" evidence="4">
    <location>
        <begin position="110"/>
        <end position="136"/>
    </location>
</feature>
<dbReference type="PANTHER" id="PTHR22550">
    <property type="entry name" value="SPORE GERMINATION PROTEIN"/>
    <property type="match status" value="1"/>
</dbReference>
<dbReference type="Proteomes" id="UP000476934">
    <property type="component" value="Unassembled WGS sequence"/>
</dbReference>
<evidence type="ECO:0000256" key="4">
    <source>
        <dbReference type="SAM" id="Phobius"/>
    </source>
</evidence>
<gene>
    <name evidence="5" type="ORF">G4D61_15655</name>
</gene>
<dbReference type="PANTHER" id="PTHR22550:SF5">
    <property type="entry name" value="LEUCINE ZIPPER PROTEIN 4"/>
    <property type="match status" value="1"/>
</dbReference>
<evidence type="ECO:0000256" key="3">
    <source>
        <dbReference type="ARBA" id="ARBA00023136"/>
    </source>
</evidence>
<evidence type="ECO:0000313" key="6">
    <source>
        <dbReference type="Proteomes" id="UP000476934"/>
    </source>
</evidence>
<keyword evidence="3 4" id="KW-0472">Membrane</keyword>
<evidence type="ECO:0000256" key="1">
    <source>
        <dbReference type="ARBA" id="ARBA00004141"/>
    </source>
</evidence>
<dbReference type="GO" id="GO:0016020">
    <property type="term" value="C:membrane"/>
    <property type="evidence" value="ECO:0007669"/>
    <property type="project" value="UniProtKB-SubCell"/>
</dbReference>
<evidence type="ECO:0000256" key="2">
    <source>
        <dbReference type="ARBA" id="ARBA00005278"/>
    </source>
</evidence>
<comment type="subcellular location">
    <subcellularLocation>
        <location evidence="1">Membrane</location>
        <topology evidence="1">Multi-pass membrane protein</topology>
    </subcellularLocation>
</comment>
<proteinExistence type="inferred from homology"/>
<feature type="transmembrane region" description="Helical" evidence="4">
    <location>
        <begin position="82"/>
        <end position="104"/>
    </location>
</feature>
<keyword evidence="6" id="KW-1185">Reference proteome</keyword>
<reference evidence="5 6" key="1">
    <citation type="submission" date="2020-03" db="EMBL/GenBank/DDBJ databases">
        <title>Bacillus aquiflavi sp. nov., isolated from yellow water of strong flavor Chinese baijiu in Yibin region of China.</title>
        <authorList>
            <person name="Xie J."/>
        </authorList>
    </citation>
    <scope>NUCLEOTIDE SEQUENCE [LARGE SCALE GENOMIC DNA]</scope>
    <source>
        <strain evidence="5 6">Gsoil 114</strain>
    </source>
</reference>
<sequence>MLPHKQPDFYFLICLPKGEHIINYTGRPDFVVESMNQGKFAIVVDGAPTVLIAPIDLTFLLKTAEDDNTSFYAASLERMLRFLGLATTIFLPGFYTALTTYHVGQLPLPLLATITVSRLGLPFSTFMEMFIMLLMIELFKEGGARLPKGIGQTVSVIGALIIGDAAIQGGITSSTVLVIIGITAISNYIVVNQSIAGNLFYVRLFVLILSYAFGIYGFVFSIFFIMLYLSNLKSFGIPYLANISSSNPKDIIYSFIRLPYSFMKKRNSSLHVKDRKRAGE</sequence>
<feature type="transmembrane region" description="Helical" evidence="4">
    <location>
        <begin position="201"/>
        <end position="229"/>
    </location>
</feature>
<evidence type="ECO:0000313" key="5">
    <source>
        <dbReference type="EMBL" id="NEY21380.1"/>
    </source>
</evidence>
<feature type="transmembrane region" description="Helical" evidence="4">
    <location>
        <begin position="40"/>
        <end position="61"/>
    </location>
</feature>
<dbReference type="InterPro" id="IPR050768">
    <property type="entry name" value="UPF0353/GerABKA_families"/>
</dbReference>
<dbReference type="AlphaFoldDB" id="A0A6M0PBN7"/>
<organism evidence="5 6">
    <name type="scientific">Heyndrickxia ginsengihumi</name>
    <dbReference type="NCBI Taxonomy" id="363870"/>
    <lineage>
        <taxon>Bacteria</taxon>
        <taxon>Bacillati</taxon>
        <taxon>Bacillota</taxon>
        <taxon>Bacilli</taxon>
        <taxon>Bacillales</taxon>
        <taxon>Bacillaceae</taxon>
        <taxon>Heyndrickxia</taxon>
    </lineage>
</organism>
<dbReference type="RefSeq" id="WP_163174331.1">
    <property type="nucleotide sequence ID" value="NZ_JAAIWK010000032.1"/>
</dbReference>
<comment type="caution">
    <text evidence="5">The sequence shown here is derived from an EMBL/GenBank/DDBJ whole genome shotgun (WGS) entry which is preliminary data.</text>
</comment>
<dbReference type="EMBL" id="JAAIWK010000032">
    <property type="protein sequence ID" value="NEY21380.1"/>
    <property type="molecule type" value="Genomic_DNA"/>
</dbReference>
<keyword evidence="4" id="KW-1133">Transmembrane helix</keyword>
<dbReference type="Pfam" id="PF03323">
    <property type="entry name" value="GerA"/>
    <property type="match status" value="1"/>
</dbReference>
<dbReference type="InterPro" id="IPR004995">
    <property type="entry name" value="Spore_Ger"/>
</dbReference>
<dbReference type="GO" id="GO:0009847">
    <property type="term" value="P:spore germination"/>
    <property type="evidence" value="ECO:0007669"/>
    <property type="project" value="InterPro"/>
</dbReference>